<sequence>MDYRIFPFAVALKRHLPSLYGFFFNPKLLLRRSNHHGRRR</sequence>
<reference evidence="1 2" key="1">
    <citation type="submission" date="2013-09" db="EMBL/GenBank/DDBJ databases">
        <title>Corchorus capsularis genome sequencing.</title>
        <authorList>
            <person name="Alam M."/>
            <person name="Haque M.S."/>
            <person name="Islam M.S."/>
            <person name="Emdad E.M."/>
            <person name="Islam M.M."/>
            <person name="Ahmed B."/>
            <person name="Halim A."/>
            <person name="Hossen Q.M.M."/>
            <person name="Hossain M.Z."/>
            <person name="Ahmed R."/>
            <person name="Khan M.M."/>
            <person name="Islam R."/>
            <person name="Rashid M.M."/>
            <person name="Khan S.A."/>
            <person name="Rahman M.S."/>
            <person name="Alam M."/>
        </authorList>
    </citation>
    <scope>NUCLEOTIDE SEQUENCE [LARGE SCALE GENOMIC DNA]</scope>
    <source>
        <strain evidence="2">cv. CVL-1</strain>
        <tissue evidence="1">Whole seedling</tissue>
    </source>
</reference>
<comment type="caution">
    <text evidence="1">The sequence shown here is derived from an EMBL/GenBank/DDBJ whole genome shotgun (WGS) entry which is preliminary data.</text>
</comment>
<dbReference type="EMBL" id="AWWV01003717">
    <property type="protein sequence ID" value="OMP08500.1"/>
    <property type="molecule type" value="Genomic_DNA"/>
</dbReference>
<evidence type="ECO:0000313" key="1">
    <source>
        <dbReference type="EMBL" id="OMP08500.1"/>
    </source>
</evidence>
<accession>A0A1R3KN46</accession>
<dbReference type="Gramene" id="OMP08500">
    <property type="protein sequence ID" value="OMP08500"/>
    <property type="gene ID" value="CCACVL1_01108"/>
</dbReference>
<keyword evidence="2" id="KW-1185">Reference proteome</keyword>
<gene>
    <name evidence="1" type="ORF">CCACVL1_01108</name>
</gene>
<proteinExistence type="predicted"/>
<dbReference type="Proteomes" id="UP000188268">
    <property type="component" value="Unassembled WGS sequence"/>
</dbReference>
<protein>
    <submittedName>
        <fullName evidence="1">Uncharacterized protein</fullName>
    </submittedName>
</protein>
<name>A0A1R3KN46_COCAP</name>
<evidence type="ECO:0000313" key="2">
    <source>
        <dbReference type="Proteomes" id="UP000188268"/>
    </source>
</evidence>
<organism evidence="1 2">
    <name type="scientific">Corchorus capsularis</name>
    <name type="common">Jute</name>
    <dbReference type="NCBI Taxonomy" id="210143"/>
    <lineage>
        <taxon>Eukaryota</taxon>
        <taxon>Viridiplantae</taxon>
        <taxon>Streptophyta</taxon>
        <taxon>Embryophyta</taxon>
        <taxon>Tracheophyta</taxon>
        <taxon>Spermatophyta</taxon>
        <taxon>Magnoliopsida</taxon>
        <taxon>eudicotyledons</taxon>
        <taxon>Gunneridae</taxon>
        <taxon>Pentapetalae</taxon>
        <taxon>rosids</taxon>
        <taxon>malvids</taxon>
        <taxon>Malvales</taxon>
        <taxon>Malvaceae</taxon>
        <taxon>Grewioideae</taxon>
        <taxon>Apeibeae</taxon>
        <taxon>Corchorus</taxon>
    </lineage>
</organism>
<dbReference type="AlphaFoldDB" id="A0A1R3KN46"/>